<dbReference type="SUPFAM" id="SSF51735">
    <property type="entry name" value="NAD(P)-binding Rossmann-fold domains"/>
    <property type="match status" value="1"/>
</dbReference>
<dbReference type="GO" id="GO:0016628">
    <property type="term" value="F:oxidoreductase activity, acting on the CH-CH group of donors, NAD or NADP as acceptor"/>
    <property type="evidence" value="ECO:0007669"/>
    <property type="project" value="InterPro"/>
</dbReference>
<dbReference type="InterPro" id="IPR013149">
    <property type="entry name" value="ADH-like_C"/>
</dbReference>
<gene>
    <name evidence="3" type="ORF">GSI_02264</name>
</gene>
<dbReference type="FunFam" id="3.40.50.720:FF:000121">
    <property type="entry name" value="Prostaglandin reductase 2"/>
    <property type="match status" value="1"/>
</dbReference>
<dbReference type="EMBL" id="AYKW01000003">
    <property type="protein sequence ID" value="PIL35536.1"/>
    <property type="molecule type" value="Genomic_DNA"/>
</dbReference>
<dbReference type="CDD" id="cd05288">
    <property type="entry name" value="PGDH"/>
    <property type="match status" value="1"/>
</dbReference>
<dbReference type="InterPro" id="IPR011032">
    <property type="entry name" value="GroES-like_sf"/>
</dbReference>
<proteinExistence type="predicted"/>
<accession>A0A2G8SP30</accession>
<dbReference type="PANTHER" id="PTHR43205">
    <property type="entry name" value="PROSTAGLANDIN REDUCTASE"/>
    <property type="match status" value="1"/>
</dbReference>
<dbReference type="STRING" id="1077348.A0A2G8SP30"/>
<dbReference type="SUPFAM" id="SSF50129">
    <property type="entry name" value="GroES-like"/>
    <property type="match status" value="1"/>
</dbReference>
<evidence type="ECO:0000256" key="1">
    <source>
        <dbReference type="ARBA" id="ARBA00023002"/>
    </source>
</evidence>
<protein>
    <recommendedName>
        <fullName evidence="2">Enoyl reductase (ER) domain-containing protein</fullName>
    </recommendedName>
</protein>
<keyword evidence="1" id="KW-0560">Oxidoreductase</keyword>
<dbReference type="AlphaFoldDB" id="A0A2G8SP30"/>
<dbReference type="PANTHER" id="PTHR43205:SF42">
    <property type="entry name" value="ALCOHOL DEHYDROGENASE, ZINC-CONTAINING (AFU_ORTHOLOGUE AFUA_7G04530)"/>
    <property type="match status" value="1"/>
</dbReference>
<feature type="domain" description="Enoyl reductase (ER)" evidence="2">
    <location>
        <begin position="17"/>
        <end position="333"/>
    </location>
</feature>
<organism evidence="3 4">
    <name type="scientific">Ganoderma sinense ZZ0214-1</name>
    <dbReference type="NCBI Taxonomy" id="1077348"/>
    <lineage>
        <taxon>Eukaryota</taxon>
        <taxon>Fungi</taxon>
        <taxon>Dikarya</taxon>
        <taxon>Basidiomycota</taxon>
        <taxon>Agaricomycotina</taxon>
        <taxon>Agaricomycetes</taxon>
        <taxon>Polyporales</taxon>
        <taxon>Polyporaceae</taxon>
        <taxon>Ganoderma</taxon>
    </lineage>
</organism>
<dbReference type="Gene3D" id="3.40.50.720">
    <property type="entry name" value="NAD(P)-binding Rossmann-like Domain"/>
    <property type="match status" value="1"/>
</dbReference>
<dbReference type="Proteomes" id="UP000230002">
    <property type="component" value="Unassembled WGS sequence"/>
</dbReference>
<dbReference type="InterPro" id="IPR036291">
    <property type="entry name" value="NAD(P)-bd_dom_sf"/>
</dbReference>
<dbReference type="InterPro" id="IPR045010">
    <property type="entry name" value="MDR_fam"/>
</dbReference>
<dbReference type="InterPro" id="IPR041694">
    <property type="entry name" value="ADH_N_2"/>
</dbReference>
<evidence type="ECO:0000313" key="4">
    <source>
        <dbReference type="Proteomes" id="UP000230002"/>
    </source>
</evidence>
<dbReference type="InterPro" id="IPR020843">
    <property type="entry name" value="ER"/>
</dbReference>
<reference evidence="3 4" key="1">
    <citation type="journal article" date="2015" name="Sci. Rep.">
        <title>Chromosome-level genome map provides insights into diverse defense mechanisms in the medicinal fungus Ganoderma sinense.</title>
        <authorList>
            <person name="Zhu Y."/>
            <person name="Xu J."/>
            <person name="Sun C."/>
            <person name="Zhou S."/>
            <person name="Xu H."/>
            <person name="Nelson D.R."/>
            <person name="Qian J."/>
            <person name="Song J."/>
            <person name="Luo H."/>
            <person name="Xiang L."/>
            <person name="Li Y."/>
            <person name="Xu Z."/>
            <person name="Ji A."/>
            <person name="Wang L."/>
            <person name="Lu S."/>
            <person name="Hayward A."/>
            <person name="Sun W."/>
            <person name="Li X."/>
            <person name="Schwartz D.C."/>
            <person name="Wang Y."/>
            <person name="Chen S."/>
        </authorList>
    </citation>
    <scope>NUCLEOTIDE SEQUENCE [LARGE SCALE GENOMIC DNA]</scope>
    <source>
        <strain evidence="3 4">ZZ0214-1</strain>
    </source>
</reference>
<dbReference type="Pfam" id="PF16884">
    <property type="entry name" value="ADH_N_2"/>
    <property type="match status" value="1"/>
</dbReference>
<name>A0A2G8SP30_9APHY</name>
<comment type="caution">
    <text evidence="3">The sequence shown here is derived from an EMBL/GenBank/DDBJ whole genome shotgun (WGS) entry which is preliminary data.</text>
</comment>
<sequence length="342" mass="37308">MAPSTYLQVTLQERPPADITPTTFKQEIVPFSLKAGTGQILVKILYLSLDPALRGAMKDQRSYMPPVKLGAVMRGTAFGEVMETGQGSKFEVGDIVEGAFGWREYGVFDDKFATKLDLRPGMDILDYMGPLGTTGLTAYFGLLDVGKLKAGETLVVSGAAGATGSVVCQIGKKLGAKVFAIAGSDDKCQWLEKDLGVDKALNYKSPEFYNDFKKAVGYFDVYFDNVGGDILNFALTRLNKGARIVFCGAISDYNTTKPTGLTSYMNLISQRAKIEGFLVLDYVNRFAEARREISQWLKEGSIKRRFHVVQGLQNAPQSLNLLFNGGNTGKLVVQVATTPTKL</sequence>
<evidence type="ECO:0000313" key="3">
    <source>
        <dbReference type="EMBL" id="PIL35536.1"/>
    </source>
</evidence>
<dbReference type="OrthoDB" id="809632at2759"/>
<dbReference type="SMART" id="SM00829">
    <property type="entry name" value="PKS_ER"/>
    <property type="match status" value="1"/>
</dbReference>
<dbReference type="Gene3D" id="3.90.180.10">
    <property type="entry name" value="Medium-chain alcohol dehydrogenases, catalytic domain"/>
    <property type="match status" value="1"/>
</dbReference>
<evidence type="ECO:0000259" key="2">
    <source>
        <dbReference type="SMART" id="SM00829"/>
    </source>
</evidence>
<dbReference type="Pfam" id="PF00107">
    <property type="entry name" value="ADH_zinc_N"/>
    <property type="match status" value="1"/>
</dbReference>
<keyword evidence="4" id="KW-1185">Reference proteome</keyword>